<dbReference type="EMBL" id="CP000749">
    <property type="protein sequence ID" value="ABR71502.1"/>
    <property type="molecule type" value="Genomic_DNA"/>
</dbReference>
<dbReference type="KEGG" id="mmw:Mmwyl1_2589"/>
<evidence type="ECO:0000313" key="2">
    <source>
        <dbReference type="EMBL" id="ABR71502.1"/>
    </source>
</evidence>
<dbReference type="HOGENOM" id="CLU_2118096_0_0_6"/>
<keyword evidence="1" id="KW-0732">Signal</keyword>
<dbReference type="AlphaFoldDB" id="A6VYH3"/>
<protein>
    <submittedName>
        <fullName evidence="2">Uncharacterized protein</fullName>
    </submittedName>
</protein>
<proteinExistence type="predicted"/>
<feature type="chain" id="PRO_5002702124" evidence="1">
    <location>
        <begin position="20"/>
        <end position="114"/>
    </location>
</feature>
<reference evidence="2" key="1">
    <citation type="submission" date="2007-06" db="EMBL/GenBank/DDBJ databases">
        <title>Complete sequence of Marinomonas sp. MWYL1.</title>
        <authorList>
            <consortium name="US DOE Joint Genome Institute"/>
            <person name="Copeland A."/>
            <person name="Lucas S."/>
            <person name="Lapidus A."/>
            <person name="Barry K."/>
            <person name="Glavina del Rio T."/>
            <person name="Dalin E."/>
            <person name="Tice H."/>
            <person name="Pitluck S."/>
            <person name="Kiss H."/>
            <person name="Brettin T."/>
            <person name="Bruce D."/>
            <person name="Detter J.C."/>
            <person name="Han C."/>
            <person name="Schmutz J."/>
            <person name="Larimer F."/>
            <person name="Land M."/>
            <person name="Hauser L."/>
            <person name="Kyrpides N."/>
            <person name="Kim E."/>
            <person name="Johnston A.W.B."/>
            <person name="Todd J.D."/>
            <person name="Rogers R."/>
            <person name="Wexler M."/>
            <person name="Bond P.L."/>
            <person name="Li Y."/>
            <person name="Richardson P."/>
        </authorList>
    </citation>
    <scope>NUCLEOTIDE SEQUENCE [LARGE SCALE GENOMIC DNA]</scope>
    <source>
        <strain evidence="2">MWYL1</strain>
    </source>
</reference>
<dbReference type="PROSITE" id="PS51257">
    <property type="entry name" value="PROKAR_LIPOPROTEIN"/>
    <property type="match status" value="1"/>
</dbReference>
<dbReference type="OrthoDB" id="9921896at2"/>
<organism evidence="2">
    <name type="scientific">Marinomonas sp. (strain MWYL1)</name>
    <dbReference type="NCBI Taxonomy" id="400668"/>
    <lineage>
        <taxon>Bacteria</taxon>
        <taxon>Pseudomonadati</taxon>
        <taxon>Pseudomonadota</taxon>
        <taxon>Gammaproteobacteria</taxon>
        <taxon>Oceanospirillales</taxon>
        <taxon>Oceanospirillaceae</taxon>
        <taxon>Marinomonas</taxon>
    </lineage>
</organism>
<name>A6VYH3_MARMS</name>
<gene>
    <name evidence="2" type="ordered locus">Mmwyl1_2589</name>
</gene>
<feature type="signal peptide" evidence="1">
    <location>
        <begin position="1"/>
        <end position="19"/>
    </location>
</feature>
<accession>A6VYH3</accession>
<sequence length="114" mass="13030">MKYLLPSALSATITFSCWAADPVLDTTTRQSFINSGKVMMESLKSKEEQELLTKAMVFYMMGAGNGWTANSDAFREERFRELEGLSAREVLDKYQHDVHLSEGRNVTVRKLWQC</sequence>
<evidence type="ECO:0000256" key="1">
    <source>
        <dbReference type="SAM" id="SignalP"/>
    </source>
</evidence>